<evidence type="ECO:0000313" key="3">
    <source>
        <dbReference type="Proteomes" id="UP000001072"/>
    </source>
</evidence>
<organism evidence="3">
    <name type="scientific">Melampsora larici-populina (strain 98AG31 / pathotype 3-4-7)</name>
    <name type="common">Poplar leaf rust fungus</name>
    <dbReference type="NCBI Taxonomy" id="747676"/>
    <lineage>
        <taxon>Eukaryota</taxon>
        <taxon>Fungi</taxon>
        <taxon>Dikarya</taxon>
        <taxon>Basidiomycota</taxon>
        <taxon>Pucciniomycotina</taxon>
        <taxon>Pucciniomycetes</taxon>
        <taxon>Pucciniales</taxon>
        <taxon>Melampsoraceae</taxon>
        <taxon>Melampsora</taxon>
    </lineage>
</organism>
<feature type="compositionally biased region" description="Pro residues" evidence="1">
    <location>
        <begin position="594"/>
        <end position="605"/>
    </location>
</feature>
<dbReference type="HOGENOM" id="CLU_452080_0_0_1"/>
<dbReference type="InterPro" id="IPR013952">
    <property type="entry name" value="DUF1776_fun"/>
</dbReference>
<feature type="region of interest" description="Disordered" evidence="1">
    <location>
        <begin position="562"/>
        <end position="664"/>
    </location>
</feature>
<dbReference type="RefSeq" id="XP_007403897.1">
    <property type="nucleotide sequence ID" value="XM_007403835.1"/>
</dbReference>
<dbReference type="OrthoDB" id="5308060at2759"/>
<keyword evidence="3" id="KW-1185">Reference proteome</keyword>
<dbReference type="eggNOG" id="ENOG502S5TG">
    <property type="taxonomic scope" value="Eukaryota"/>
</dbReference>
<accession>F4R4Q2</accession>
<feature type="compositionally biased region" description="Basic and acidic residues" evidence="1">
    <location>
        <begin position="643"/>
        <end position="664"/>
    </location>
</feature>
<dbReference type="GeneID" id="18932778"/>
<evidence type="ECO:0000256" key="1">
    <source>
        <dbReference type="SAM" id="MobiDB-lite"/>
    </source>
</evidence>
<dbReference type="InParanoid" id="F4R4Q2"/>
<dbReference type="VEuPathDB" id="FungiDB:MELLADRAFT_76385"/>
<dbReference type="Proteomes" id="UP000001072">
    <property type="component" value="Unassembled WGS sequence"/>
</dbReference>
<gene>
    <name evidence="2" type="ORF">MELLADRAFT_76385</name>
</gene>
<proteinExistence type="predicted"/>
<dbReference type="AlphaFoldDB" id="F4R4Q2"/>
<dbReference type="EMBL" id="GL883090">
    <property type="protein sequence ID" value="EGG12959.1"/>
    <property type="molecule type" value="Genomic_DNA"/>
</dbReference>
<protein>
    <submittedName>
        <fullName evidence="2">Uncharacterized protein</fullName>
    </submittedName>
</protein>
<dbReference type="STRING" id="747676.F4R4Q2"/>
<name>F4R4Q2_MELLP</name>
<sequence length="664" mass="72769">MSSNNSNDQSIWEILDALESKMIDSFHSTSDLLMPQIIETSNQLYTQIESISKQAYEKSIELGSKSDLLSNILSTSTNESPIIKTNNPMMSNPDLQSQPSILNRIFKPKNLIITAGVWFTSTLALRLLVSSDSFQHFLQDHPNLRSTLPRILRTRRKKTSHIIRPRYSTGGKTRLEAIIVLCADPGTIGSQLAIELASVGYIVIASVSDPVHVSSLERDGLGWIKALVLDPTRPELAPAFTRSLASALSLRFPLHSAGDAFMGDGSHSALVGMVNCFPISNLDELRPVETMEPTTELIPHLASTVGISLEVVKVVLPMMRNSIEKSGGEDGVILTLFPTKTSSVALPYLSSSVIVNQALETLMTTLRREILICDSPSKQQIRIINERIGLFKPPSHFPRTISALPTLPAHLHPIYAPSLSRRLGFLAIPTSSLSVHSLNGTPLSNLFQRVKNILQSPSINHGSFTSTGKQVMIYKTIGSFIPDSLIELWLRIVERMNGWVRRKVSNEIDLESSETLEQVIGKRDFSLGSGWKNKVFNGIGVEKEIEEIVEAPAVVETTEVVEAPEVVETPETVEPSAPSAPSEAPEAAEETAPEPTPDEPAPAEPAPVETEESPSDTNLETGSCVDKGETTEEMQESFVGSEIDWKAEEKEPSSDETKVEEEQK</sequence>
<reference evidence="3" key="1">
    <citation type="journal article" date="2011" name="Proc. Natl. Acad. Sci. U.S.A.">
        <title>Obligate biotrophy features unraveled by the genomic analysis of rust fungi.</title>
        <authorList>
            <person name="Duplessis S."/>
            <person name="Cuomo C.A."/>
            <person name="Lin Y.-C."/>
            <person name="Aerts A."/>
            <person name="Tisserant E."/>
            <person name="Veneault-Fourrey C."/>
            <person name="Joly D.L."/>
            <person name="Hacquard S."/>
            <person name="Amselem J."/>
            <person name="Cantarel B.L."/>
            <person name="Chiu R."/>
            <person name="Coutinho P.M."/>
            <person name="Feau N."/>
            <person name="Field M."/>
            <person name="Frey P."/>
            <person name="Gelhaye E."/>
            <person name="Goldberg J."/>
            <person name="Grabherr M.G."/>
            <person name="Kodira C.D."/>
            <person name="Kohler A."/>
            <person name="Kuees U."/>
            <person name="Lindquist E.A."/>
            <person name="Lucas S.M."/>
            <person name="Mago R."/>
            <person name="Mauceli E."/>
            <person name="Morin E."/>
            <person name="Murat C."/>
            <person name="Pangilinan J.L."/>
            <person name="Park R."/>
            <person name="Pearson M."/>
            <person name="Quesneville H."/>
            <person name="Rouhier N."/>
            <person name="Sakthikumar S."/>
            <person name="Salamov A.A."/>
            <person name="Schmutz J."/>
            <person name="Selles B."/>
            <person name="Shapiro H."/>
            <person name="Tanguay P."/>
            <person name="Tuskan G.A."/>
            <person name="Henrissat B."/>
            <person name="Van de Peer Y."/>
            <person name="Rouze P."/>
            <person name="Ellis J.G."/>
            <person name="Dodds P.N."/>
            <person name="Schein J.E."/>
            <person name="Zhong S."/>
            <person name="Hamelin R.C."/>
            <person name="Grigoriev I.V."/>
            <person name="Szabo L.J."/>
            <person name="Martin F."/>
        </authorList>
    </citation>
    <scope>NUCLEOTIDE SEQUENCE [LARGE SCALE GENOMIC DNA]</scope>
    <source>
        <strain evidence="3">98AG31 / pathotype 3-4-7</strain>
    </source>
</reference>
<evidence type="ECO:0000313" key="2">
    <source>
        <dbReference type="EMBL" id="EGG12959.1"/>
    </source>
</evidence>
<dbReference type="Pfam" id="PF08643">
    <property type="entry name" value="DUF1776"/>
    <property type="match status" value="1"/>
</dbReference>
<dbReference type="KEGG" id="mlr:MELLADRAFT_76385"/>
<feature type="compositionally biased region" description="Low complexity" evidence="1">
    <location>
        <begin position="562"/>
        <end position="585"/>
    </location>
</feature>